<evidence type="ECO:0000313" key="1">
    <source>
        <dbReference type="EMBL" id="RBQ20161.1"/>
    </source>
</evidence>
<proteinExistence type="predicted"/>
<comment type="caution">
    <text evidence="1">The sequence shown here is derived from an EMBL/GenBank/DDBJ whole genome shotgun (WGS) entry which is preliminary data.</text>
</comment>
<gene>
    <name evidence="1" type="ORF">DP939_10100</name>
</gene>
<accession>A0A366M1U2</accession>
<protein>
    <submittedName>
        <fullName evidence="1">Uncharacterized protein</fullName>
    </submittedName>
</protein>
<organism evidence="1 2">
    <name type="scientific">Spongiactinospora rosea</name>
    <dbReference type="NCBI Taxonomy" id="2248750"/>
    <lineage>
        <taxon>Bacteria</taxon>
        <taxon>Bacillati</taxon>
        <taxon>Actinomycetota</taxon>
        <taxon>Actinomycetes</taxon>
        <taxon>Streptosporangiales</taxon>
        <taxon>Streptosporangiaceae</taxon>
        <taxon>Spongiactinospora</taxon>
    </lineage>
</organism>
<dbReference type="EMBL" id="QMEY01000003">
    <property type="protein sequence ID" value="RBQ20161.1"/>
    <property type="molecule type" value="Genomic_DNA"/>
</dbReference>
<evidence type="ECO:0000313" key="2">
    <source>
        <dbReference type="Proteomes" id="UP000253303"/>
    </source>
</evidence>
<dbReference type="Proteomes" id="UP000253303">
    <property type="component" value="Unassembled WGS sequence"/>
</dbReference>
<keyword evidence="2" id="KW-1185">Reference proteome</keyword>
<sequence>MALKFLGKDPGSDVDDCPSVWVDETDGSIVIQGREVQDAETRVLMTSLNPLAEGERVVRIPFRMAPLLLAACRDADLGGSHS</sequence>
<reference evidence="1 2" key="1">
    <citation type="submission" date="2018-06" db="EMBL/GenBank/DDBJ databases">
        <title>Sphaerisporangium craniellae sp. nov., isolated from a marine sponge in the South China Sea.</title>
        <authorList>
            <person name="Li L."/>
        </authorList>
    </citation>
    <scope>NUCLEOTIDE SEQUENCE [LARGE SCALE GENOMIC DNA]</scope>
    <source>
        <strain evidence="1 2">LHW63015</strain>
    </source>
</reference>
<dbReference type="OrthoDB" id="3214245at2"/>
<name>A0A366M1U2_9ACTN</name>
<dbReference type="AlphaFoldDB" id="A0A366M1U2"/>